<dbReference type="InterPro" id="IPR051393">
    <property type="entry name" value="ABC_transporter_permease"/>
</dbReference>
<dbReference type="CDD" id="cd06261">
    <property type="entry name" value="TM_PBP2"/>
    <property type="match status" value="1"/>
</dbReference>
<feature type="transmembrane region" description="Helical" evidence="7">
    <location>
        <begin position="84"/>
        <end position="105"/>
    </location>
</feature>
<feature type="transmembrane region" description="Helical" evidence="7">
    <location>
        <begin position="117"/>
        <end position="137"/>
    </location>
</feature>
<feature type="transmembrane region" description="Helical" evidence="7">
    <location>
        <begin position="219"/>
        <end position="238"/>
    </location>
</feature>
<feature type="domain" description="ABC transmembrane type-1" evidence="8">
    <location>
        <begin position="80"/>
        <end position="291"/>
    </location>
</feature>
<comment type="subcellular location">
    <subcellularLocation>
        <location evidence="1 7">Cell membrane</location>
        <topology evidence="1 7">Multi-pass membrane protein</topology>
    </subcellularLocation>
</comment>
<evidence type="ECO:0000256" key="1">
    <source>
        <dbReference type="ARBA" id="ARBA00004651"/>
    </source>
</evidence>
<feature type="transmembrane region" description="Helical" evidence="7">
    <location>
        <begin position="165"/>
        <end position="186"/>
    </location>
</feature>
<keyword evidence="5 7" id="KW-1133">Transmembrane helix</keyword>
<evidence type="ECO:0000256" key="7">
    <source>
        <dbReference type="RuleBase" id="RU363032"/>
    </source>
</evidence>
<dbReference type="EMBL" id="QRDZ01000005">
    <property type="protein sequence ID" value="RED85099.1"/>
    <property type="molecule type" value="Genomic_DNA"/>
</dbReference>
<keyword evidence="4 7" id="KW-0812">Transmembrane</keyword>
<evidence type="ECO:0000313" key="10">
    <source>
        <dbReference type="Proteomes" id="UP000256977"/>
    </source>
</evidence>
<evidence type="ECO:0000256" key="4">
    <source>
        <dbReference type="ARBA" id="ARBA00022692"/>
    </source>
</evidence>
<evidence type="ECO:0000256" key="5">
    <source>
        <dbReference type="ARBA" id="ARBA00022989"/>
    </source>
</evidence>
<comment type="caution">
    <text evidence="9">The sequence shown here is derived from an EMBL/GenBank/DDBJ whole genome shotgun (WGS) entry which is preliminary data.</text>
</comment>
<sequence length="300" mass="34296">MNRLLHAGMNAGGYSLRRKLAPWLLLAPPILLTAWLKYYLILKAFYMSLFDYDPIHAPGPFVGFDNYARMFSTQYYWDAWNNTFVFLFLTLIMTFLIPILQALFLNELIRWRHVFTTLYIVPALIPSAVNMVIWKWIWHPDYGVANRILLFFGGQPQAWLSDPSFTKFCIIFPGVLGGGLSVLLYLSAIQGISSDIVESSQLDGCVGWKRSRYIILPNIRFLIFIQLVMAVIMTMQLLDTPYMYTSGGPGGASTTMGIYIYNTFQQDFNYGRGSAASIVLLFVIAMMSAIQMKMDRSRRD</sequence>
<evidence type="ECO:0000313" key="9">
    <source>
        <dbReference type="EMBL" id="RED85099.1"/>
    </source>
</evidence>
<evidence type="ECO:0000256" key="3">
    <source>
        <dbReference type="ARBA" id="ARBA00022475"/>
    </source>
</evidence>
<evidence type="ECO:0000256" key="2">
    <source>
        <dbReference type="ARBA" id="ARBA00022448"/>
    </source>
</evidence>
<dbReference type="AlphaFoldDB" id="A0A3D9KF77"/>
<dbReference type="PROSITE" id="PS50928">
    <property type="entry name" value="ABC_TM1"/>
    <property type="match status" value="1"/>
</dbReference>
<accession>A0A3D9KF77</accession>
<feature type="transmembrane region" description="Helical" evidence="7">
    <location>
        <begin position="20"/>
        <end position="41"/>
    </location>
</feature>
<dbReference type="OrthoDB" id="2550282at2"/>
<dbReference type="Proteomes" id="UP000256977">
    <property type="component" value="Unassembled WGS sequence"/>
</dbReference>
<comment type="similarity">
    <text evidence="7">Belongs to the binding-protein-dependent transport system permease family.</text>
</comment>
<feature type="transmembrane region" description="Helical" evidence="7">
    <location>
        <begin position="270"/>
        <end position="290"/>
    </location>
</feature>
<dbReference type="GO" id="GO:0005886">
    <property type="term" value="C:plasma membrane"/>
    <property type="evidence" value="ECO:0007669"/>
    <property type="project" value="UniProtKB-SubCell"/>
</dbReference>
<keyword evidence="9" id="KW-0762">Sugar transport</keyword>
<dbReference type="RefSeq" id="WP_116060110.1">
    <property type="nucleotide sequence ID" value="NZ_QRDZ01000005.1"/>
</dbReference>
<dbReference type="Gene3D" id="1.10.3720.10">
    <property type="entry name" value="MetI-like"/>
    <property type="match status" value="1"/>
</dbReference>
<gene>
    <name evidence="9" type="ORF">DFP98_105104</name>
</gene>
<dbReference type="GO" id="GO:0055085">
    <property type="term" value="P:transmembrane transport"/>
    <property type="evidence" value="ECO:0007669"/>
    <property type="project" value="InterPro"/>
</dbReference>
<dbReference type="SUPFAM" id="SSF161098">
    <property type="entry name" value="MetI-like"/>
    <property type="match status" value="1"/>
</dbReference>
<evidence type="ECO:0000256" key="6">
    <source>
        <dbReference type="ARBA" id="ARBA00023136"/>
    </source>
</evidence>
<name>A0A3D9KF77_9BACL</name>
<dbReference type="InterPro" id="IPR035906">
    <property type="entry name" value="MetI-like_sf"/>
</dbReference>
<keyword evidence="10" id="KW-1185">Reference proteome</keyword>
<proteinExistence type="inferred from homology"/>
<dbReference type="PANTHER" id="PTHR30193">
    <property type="entry name" value="ABC TRANSPORTER PERMEASE PROTEIN"/>
    <property type="match status" value="1"/>
</dbReference>
<evidence type="ECO:0000259" key="8">
    <source>
        <dbReference type="PROSITE" id="PS50928"/>
    </source>
</evidence>
<keyword evidence="3" id="KW-1003">Cell membrane</keyword>
<reference evidence="9 10" key="1">
    <citation type="submission" date="2018-07" db="EMBL/GenBank/DDBJ databases">
        <title>Genomic Encyclopedia of Type Strains, Phase III (KMG-III): the genomes of soil and plant-associated and newly described type strains.</title>
        <authorList>
            <person name="Whitman W."/>
        </authorList>
    </citation>
    <scope>NUCLEOTIDE SEQUENCE [LARGE SCALE GENOMIC DNA]</scope>
    <source>
        <strain evidence="9 10">CECT 7287</strain>
    </source>
</reference>
<dbReference type="InterPro" id="IPR000515">
    <property type="entry name" value="MetI-like"/>
</dbReference>
<organism evidence="9 10">
    <name type="scientific">Cohnella phaseoli</name>
    <dbReference type="NCBI Taxonomy" id="456490"/>
    <lineage>
        <taxon>Bacteria</taxon>
        <taxon>Bacillati</taxon>
        <taxon>Bacillota</taxon>
        <taxon>Bacilli</taxon>
        <taxon>Bacillales</taxon>
        <taxon>Paenibacillaceae</taxon>
        <taxon>Cohnella</taxon>
    </lineage>
</organism>
<keyword evidence="2 7" id="KW-0813">Transport</keyword>
<dbReference type="Pfam" id="PF00528">
    <property type="entry name" value="BPD_transp_1"/>
    <property type="match status" value="1"/>
</dbReference>
<protein>
    <submittedName>
        <fullName evidence="9">Multiple sugar transport system permease protein</fullName>
    </submittedName>
</protein>
<keyword evidence="6 7" id="KW-0472">Membrane</keyword>
<dbReference type="PANTHER" id="PTHR30193:SF37">
    <property type="entry name" value="INNER MEMBRANE ABC TRANSPORTER PERMEASE PROTEIN YCJO"/>
    <property type="match status" value="1"/>
</dbReference>